<keyword evidence="5 6" id="KW-0460">Magnesium</keyword>
<dbReference type="PROSITE" id="PS00629">
    <property type="entry name" value="IMP_1"/>
    <property type="match status" value="1"/>
</dbReference>
<keyword evidence="9" id="KW-1185">Reference proteome</keyword>
<evidence type="ECO:0000256" key="2">
    <source>
        <dbReference type="ARBA" id="ARBA00009759"/>
    </source>
</evidence>
<sequence length="180" mass="19589">MTIVYDNSPSRPSPVTGTSHLQNHVHSRSLQLNYSLRLSLSSRHQHHHAFPDDPIVGEANASDLRPDFGAALRERIVYLANETLTGELELGDNNGWSIGPGQQRSASYLLDAIDRENHPGGRTGLMWTIDPIDGTKSFIRGAQYAVYLAPIVDAQVKVGVTDAPTYPSLSQIQKSGDASS</sequence>
<feature type="binding site" evidence="6">
    <location>
        <position position="58"/>
    </location>
    <ligand>
        <name>Mg(2+)</name>
        <dbReference type="ChEBI" id="CHEBI:18420"/>
        <label>1</label>
        <note>catalytic</note>
    </ligand>
</feature>
<dbReference type="SUPFAM" id="SSF56655">
    <property type="entry name" value="Carbohydrate phosphatase"/>
    <property type="match status" value="1"/>
</dbReference>
<dbReference type="PANTHER" id="PTHR43200:SF6">
    <property type="entry name" value="3'(2'),5'-BISPHOSPHATE NUCLEOTIDASE"/>
    <property type="match status" value="1"/>
</dbReference>
<dbReference type="Proteomes" id="UP000054549">
    <property type="component" value="Unassembled WGS sequence"/>
</dbReference>
<evidence type="ECO:0000256" key="4">
    <source>
        <dbReference type="ARBA" id="ARBA00022801"/>
    </source>
</evidence>
<proteinExistence type="inferred from homology"/>
<dbReference type="InParanoid" id="A0A0C2SI98"/>
<accession>A0A0C2SI98</accession>
<dbReference type="InterPro" id="IPR051090">
    <property type="entry name" value="Inositol_monoP_superfamily"/>
</dbReference>
<organism evidence="8 9">
    <name type="scientific">Amanita muscaria (strain Koide BX008)</name>
    <dbReference type="NCBI Taxonomy" id="946122"/>
    <lineage>
        <taxon>Eukaryota</taxon>
        <taxon>Fungi</taxon>
        <taxon>Dikarya</taxon>
        <taxon>Basidiomycota</taxon>
        <taxon>Agaricomycotina</taxon>
        <taxon>Agaricomycetes</taxon>
        <taxon>Agaricomycetidae</taxon>
        <taxon>Agaricales</taxon>
        <taxon>Pluteineae</taxon>
        <taxon>Amanitaceae</taxon>
        <taxon>Amanita</taxon>
    </lineage>
</organism>
<dbReference type="EMBL" id="KN818265">
    <property type="protein sequence ID" value="KIL62895.1"/>
    <property type="molecule type" value="Genomic_DNA"/>
</dbReference>
<comment type="similarity">
    <text evidence="2">Belongs to the inositol monophosphatase superfamily.</text>
</comment>
<evidence type="ECO:0000256" key="1">
    <source>
        <dbReference type="ARBA" id="ARBA00001946"/>
    </source>
</evidence>
<dbReference type="GO" id="GO:0000103">
    <property type="term" value="P:sulfate assimilation"/>
    <property type="evidence" value="ECO:0007669"/>
    <property type="project" value="TreeGrafter"/>
</dbReference>
<dbReference type="Gene3D" id="3.30.540.10">
    <property type="entry name" value="Fructose-1,6-Bisphosphatase, subunit A, domain 1"/>
    <property type="match status" value="1"/>
</dbReference>
<dbReference type="OrthoDB" id="411145at2759"/>
<feature type="binding site" evidence="6">
    <location>
        <position position="130"/>
    </location>
    <ligand>
        <name>Mg(2+)</name>
        <dbReference type="ChEBI" id="CHEBI:18420"/>
        <label>1</label>
        <note>catalytic</note>
    </ligand>
</feature>
<evidence type="ECO:0000256" key="3">
    <source>
        <dbReference type="ARBA" id="ARBA00022723"/>
    </source>
</evidence>
<comment type="cofactor">
    <cofactor evidence="1 6">
        <name>Mg(2+)</name>
        <dbReference type="ChEBI" id="CHEBI:18420"/>
    </cofactor>
</comment>
<feature type="binding site" evidence="6">
    <location>
        <position position="132"/>
    </location>
    <ligand>
        <name>Mg(2+)</name>
        <dbReference type="ChEBI" id="CHEBI:18420"/>
        <label>1</label>
        <note>catalytic</note>
    </ligand>
</feature>
<evidence type="ECO:0000256" key="6">
    <source>
        <dbReference type="PIRSR" id="PIRSR600760-2"/>
    </source>
</evidence>
<protein>
    <submittedName>
        <fullName evidence="8">Uncharacterized protein</fullName>
    </submittedName>
</protein>
<reference evidence="8 9" key="1">
    <citation type="submission" date="2014-04" db="EMBL/GenBank/DDBJ databases">
        <title>Evolutionary Origins and Diversification of the Mycorrhizal Mutualists.</title>
        <authorList>
            <consortium name="DOE Joint Genome Institute"/>
            <consortium name="Mycorrhizal Genomics Consortium"/>
            <person name="Kohler A."/>
            <person name="Kuo A."/>
            <person name="Nagy L.G."/>
            <person name="Floudas D."/>
            <person name="Copeland A."/>
            <person name="Barry K.W."/>
            <person name="Cichocki N."/>
            <person name="Veneault-Fourrey C."/>
            <person name="LaButti K."/>
            <person name="Lindquist E.A."/>
            <person name="Lipzen A."/>
            <person name="Lundell T."/>
            <person name="Morin E."/>
            <person name="Murat C."/>
            <person name="Riley R."/>
            <person name="Ohm R."/>
            <person name="Sun H."/>
            <person name="Tunlid A."/>
            <person name="Henrissat B."/>
            <person name="Grigoriev I.V."/>
            <person name="Hibbett D.S."/>
            <person name="Martin F."/>
        </authorList>
    </citation>
    <scope>NUCLEOTIDE SEQUENCE [LARGE SCALE GENOMIC DNA]</scope>
    <source>
        <strain evidence="8 9">Koide BX008</strain>
    </source>
</reference>
<dbReference type="Pfam" id="PF00459">
    <property type="entry name" value="Inositol_P"/>
    <property type="match status" value="1"/>
</dbReference>
<feature type="region of interest" description="Disordered" evidence="7">
    <location>
        <begin position="1"/>
        <end position="24"/>
    </location>
</feature>
<dbReference type="HOGENOM" id="CLU_1495800_0_0_1"/>
<dbReference type="AlphaFoldDB" id="A0A0C2SI98"/>
<evidence type="ECO:0000256" key="5">
    <source>
        <dbReference type="ARBA" id="ARBA00022842"/>
    </source>
</evidence>
<dbReference type="PANTHER" id="PTHR43200">
    <property type="entry name" value="PHOSPHATASE"/>
    <property type="match status" value="1"/>
</dbReference>
<keyword evidence="3 6" id="KW-0479">Metal-binding</keyword>
<gene>
    <name evidence="8" type="ORF">M378DRAFT_12538</name>
</gene>
<keyword evidence="4" id="KW-0378">Hydrolase</keyword>
<evidence type="ECO:0000313" key="9">
    <source>
        <dbReference type="Proteomes" id="UP000054549"/>
    </source>
</evidence>
<dbReference type="GO" id="GO:0008441">
    <property type="term" value="F:3'(2'),5'-bisphosphate nucleotidase activity"/>
    <property type="evidence" value="ECO:0007669"/>
    <property type="project" value="TreeGrafter"/>
</dbReference>
<evidence type="ECO:0000313" key="8">
    <source>
        <dbReference type="EMBL" id="KIL62895.1"/>
    </source>
</evidence>
<dbReference type="GO" id="GO:0046872">
    <property type="term" value="F:metal ion binding"/>
    <property type="evidence" value="ECO:0007669"/>
    <property type="project" value="UniProtKB-KW"/>
</dbReference>
<dbReference type="InterPro" id="IPR020583">
    <property type="entry name" value="Inositol_monoP_metal-BS"/>
</dbReference>
<evidence type="ECO:0000256" key="7">
    <source>
        <dbReference type="SAM" id="MobiDB-lite"/>
    </source>
</evidence>
<feature type="binding site" evidence="6">
    <location>
        <position position="133"/>
    </location>
    <ligand>
        <name>Mg(2+)</name>
        <dbReference type="ChEBI" id="CHEBI:18420"/>
        <label>1</label>
        <note>catalytic</note>
    </ligand>
</feature>
<dbReference type="InterPro" id="IPR000760">
    <property type="entry name" value="Inositol_monophosphatase-like"/>
</dbReference>
<name>A0A0C2SI98_AMAMK</name>
<dbReference type="STRING" id="946122.A0A0C2SI98"/>